<proteinExistence type="predicted"/>
<evidence type="ECO:0000256" key="1">
    <source>
        <dbReference type="SAM" id="MobiDB-lite"/>
    </source>
</evidence>
<accession>A0A917U799</accession>
<keyword evidence="3" id="KW-1185">Reference proteome</keyword>
<comment type="caution">
    <text evidence="2">The sequence shown here is derived from an EMBL/GenBank/DDBJ whole genome shotgun (WGS) entry which is preliminary data.</text>
</comment>
<dbReference type="Proteomes" id="UP000608890">
    <property type="component" value="Unassembled WGS sequence"/>
</dbReference>
<dbReference type="EMBL" id="BMNB01000037">
    <property type="protein sequence ID" value="GGM62448.1"/>
    <property type="molecule type" value="Genomic_DNA"/>
</dbReference>
<reference evidence="2" key="1">
    <citation type="journal article" date="2014" name="Int. J. Syst. Evol. Microbiol.">
        <title>Complete genome sequence of Corynebacterium casei LMG S-19264T (=DSM 44701T), isolated from a smear-ripened cheese.</title>
        <authorList>
            <consortium name="US DOE Joint Genome Institute (JGI-PGF)"/>
            <person name="Walter F."/>
            <person name="Albersmeier A."/>
            <person name="Kalinowski J."/>
            <person name="Ruckert C."/>
        </authorList>
    </citation>
    <scope>NUCLEOTIDE SEQUENCE</scope>
    <source>
        <strain evidence="2">CGMCC 4.7312</strain>
    </source>
</reference>
<reference evidence="2" key="2">
    <citation type="submission" date="2020-09" db="EMBL/GenBank/DDBJ databases">
        <authorList>
            <person name="Sun Q."/>
            <person name="Zhou Y."/>
        </authorList>
    </citation>
    <scope>NUCLEOTIDE SEQUENCE</scope>
    <source>
        <strain evidence="2">CGMCC 4.7312</strain>
    </source>
</reference>
<dbReference type="AlphaFoldDB" id="A0A917U799"/>
<name>A0A917U799_9ACTN</name>
<sequence>MLIGPMEDVEPEGVPAFSDIYSDWQSRILTRLLLVCMMRQASTSAWSAGELAASASEPAEQGGGLEDLFACVAAPGRADRPGLGAGAEPGHDVPGGETAQQVGVVRVADVGEVFV</sequence>
<organism evidence="2 3">
    <name type="scientific">Micromonospora sonchi</name>
    <dbReference type="NCBI Taxonomy" id="1763543"/>
    <lineage>
        <taxon>Bacteria</taxon>
        <taxon>Bacillati</taxon>
        <taxon>Actinomycetota</taxon>
        <taxon>Actinomycetes</taxon>
        <taxon>Micromonosporales</taxon>
        <taxon>Micromonosporaceae</taxon>
        <taxon>Micromonospora</taxon>
    </lineage>
</organism>
<evidence type="ECO:0000313" key="3">
    <source>
        <dbReference type="Proteomes" id="UP000608890"/>
    </source>
</evidence>
<feature type="region of interest" description="Disordered" evidence="1">
    <location>
        <begin position="80"/>
        <end position="100"/>
    </location>
</feature>
<protein>
    <submittedName>
        <fullName evidence="2">Uncharacterized protein</fullName>
    </submittedName>
</protein>
<gene>
    <name evidence="2" type="ORF">GCM10011608_54510</name>
</gene>
<evidence type="ECO:0000313" key="2">
    <source>
        <dbReference type="EMBL" id="GGM62448.1"/>
    </source>
</evidence>